<proteinExistence type="predicted"/>
<feature type="compositionally biased region" description="Basic and acidic residues" evidence="1">
    <location>
        <begin position="39"/>
        <end position="49"/>
    </location>
</feature>
<organism evidence="2 3">
    <name type="scientific">Rotaria magnacalcarata</name>
    <dbReference type="NCBI Taxonomy" id="392030"/>
    <lineage>
        <taxon>Eukaryota</taxon>
        <taxon>Metazoa</taxon>
        <taxon>Spiralia</taxon>
        <taxon>Gnathifera</taxon>
        <taxon>Rotifera</taxon>
        <taxon>Eurotatoria</taxon>
        <taxon>Bdelloidea</taxon>
        <taxon>Philodinida</taxon>
        <taxon>Philodinidae</taxon>
        <taxon>Rotaria</taxon>
    </lineage>
</organism>
<feature type="region of interest" description="Disordered" evidence="1">
    <location>
        <begin position="24"/>
        <end position="77"/>
    </location>
</feature>
<evidence type="ECO:0000313" key="2">
    <source>
        <dbReference type="EMBL" id="CAF4412715.1"/>
    </source>
</evidence>
<name>A0A8S2VWX3_9BILA</name>
<dbReference type="EMBL" id="CAJOBI010060392">
    <property type="protein sequence ID" value="CAF4412715.1"/>
    <property type="molecule type" value="Genomic_DNA"/>
</dbReference>
<protein>
    <submittedName>
        <fullName evidence="2">Uncharacterized protein</fullName>
    </submittedName>
</protein>
<gene>
    <name evidence="2" type="ORF">SMN809_LOCUS30970</name>
</gene>
<accession>A0A8S2VWX3</accession>
<reference evidence="2" key="1">
    <citation type="submission" date="2021-02" db="EMBL/GenBank/DDBJ databases">
        <authorList>
            <person name="Nowell W R."/>
        </authorList>
    </citation>
    <scope>NUCLEOTIDE SEQUENCE</scope>
</reference>
<evidence type="ECO:0000313" key="3">
    <source>
        <dbReference type="Proteomes" id="UP000676336"/>
    </source>
</evidence>
<evidence type="ECO:0000256" key="1">
    <source>
        <dbReference type="SAM" id="MobiDB-lite"/>
    </source>
</evidence>
<dbReference type="Proteomes" id="UP000676336">
    <property type="component" value="Unassembled WGS sequence"/>
</dbReference>
<dbReference type="AlphaFoldDB" id="A0A8S2VWX3"/>
<sequence>MEGSGRMLVVGVGLNSQVGRIMSLLGATDEDSKKKKADKKTTKKTENSKTTKPKPLSSTKVSPDKSRPNDNESNNQA</sequence>
<feature type="compositionally biased region" description="Low complexity" evidence="1">
    <location>
        <begin position="50"/>
        <end position="61"/>
    </location>
</feature>
<feature type="non-terminal residue" evidence="2">
    <location>
        <position position="77"/>
    </location>
</feature>
<comment type="caution">
    <text evidence="2">The sequence shown here is derived from an EMBL/GenBank/DDBJ whole genome shotgun (WGS) entry which is preliminary data.</text>
</comment>